<dbReference type="InterPro" id="IPR051502">
    <property type="entry name" value="RLP_Defense_Trigger"/>
</dbReference>
<feature type="transmembrane region" description="Helical" evidence="4">
    <location>
        <begin position="329"/>
        <end position="347"/>
    </location>
</feature>
<organism evidence="5 6">
    <name type="scientific">Capsicum baccatum</name>
    <name type="common">Peruvian pepper</name>
    <dbReference type="NCBI Taxonomy" id="33114"/>
    <lineage>
        <taxon>Eukaryota</taxon>
        <taxon>Viridiplantae</taxon>
        <taxon>Streptophyta</taxon>
        <taxon>Embryophyta</taxon>
        <taxon>Tracheophyta</taxon>
        <taxon>Spermatophyta</taxon>
        <taxon>Magnoliopsida</taxon>
        <taxon>eudicotyledons</taxon>
        <taxon>Gunneridae</taxon>
        <taxon>Pentapetalae</taxon>
        <taxon>asterids</taxon>
        <taxon>lamiids</taxon>
        <taxon>Solanales</taxon>
        <taxon>Solanaceae</taxon>
        <taxon>Solanoideae</taxon>
        <taxon>Capsiceae</taxon>
        <taxon>Capsicum</taxon>
    </lineage>
</organism>
<keyword evidence="6" id="KW-1185">Reference proteome</keyword>
<evidence type="ECO:0000313" key="6">
    <source>
        <dbReference type="Proteomes" id="UP000224567"/>
    </source>
</evidence>
<accession>A0A2G2WBX4</accession>
<keyword evidence="4" id="KW-0472">Membrane</keyword>
<evidence type="ECO:0000256" key="3">
    <source>
        <dbReference type="ARBA" id="ARBA00022737"/>
    </source>
</evidence>
<keyword evidence="4" id="KW-0812">Transmembrane</keyword>
<evidence type="ECO:0000313" key="5">
    <source>
        <dbReference type="EMBL" id="PHT42755.1"/>
    </source>
</evidence>
<evidence type="ECO:0000256" key="2">
    <source>
        <dbReference type="ARBA" id="ARBA00022614"/>
    </source>
</evidence>
<dbReference type="InterPro" id="IPR032675">
    <property type="entry name" value="LRR_dom_sf"/>
</dbReference>
<dbReference type="Gene3D" id="3.80.10.10">
    <property type="entry name" value="Ribonuclease Inhibitor"/>
    <property type="match status" value="1"/>
</dbReference>
<evidence type="ECO:0000256" key="4">
    <source>
        <dbReference type="SAM" id="Phobius"/>
    </source>
</evidence>
<dbReference type="Proteomes" id="UP000224567">
    <property type="component" value="Unassembled WGS sequence"/>
</dbReference>
<proteinExistence type="inferred from homology"/>
<dbReference type="EMBL" id="MLFT02000007">
    <property type="protein sequence ID" value="PHT42755.1"/>
    <property type="molecule type" value="Genomic_DNA"/>
</dbReference>
<gene>
    <name evidence="5" type="ORF">CQW23_16780</name>
</gene>
<dbReference type="AlphaFoldDB" id="A0A2G2WBX4"/>
<keyword evidence="2" id="KW-0433">Leucine-rich repeat</keyword>
<keyword evidence="4" id="KW-1133">Transmembrane helix</keyword>
<name>A0A2G2WBX4_CAPBA</name>
<reference evidence="6" key="2">
    <citation type="journal article" date="2017" name="J. Anim. Genet.">
        <title>Multiple reference genome sequences of hot pepper reveal the massive evolution of plant disease resistance genes by retroduplication.</title>
        <authorList>
            <person name="Kim S."/>
            <person name="Park J."/>
            <person name="Yeom S.-I."/>
            <person name="Kim Y.-M."/>
            <person name="Seo E."/>
            <person name="Kim K.-T."/>
            <person name="Kim M.-S."/>
            <person name="Lee J.M."/>
            <person name="Cheong K."/>
            <person name="Shin H.-S."/>
            <person name="Kim S.-B."/>
            <person name="Han K."/>
            <person name="Lee J."/>
            <person name="Park M."/>
            <person name="Lee H.-A."/>
            <person name="Lee H.-Y."/>
            <person name="Lee Y."/>
            <person name="Oh S."/>
            <person name="Lee J.H."/>
            <person name="Choi E."/>
            <person name="Choi E."/>
            <person name="Lee S.E."/>
            <person name="Jeon J."/>
            <person name="Kim H."/>
            <person name="Choi G."/>
            <person name="Song H."/>
            <person name="Lee J."/>
            <person name="Lee S.-C."/>
            <person name="Kwon J.-K."/>
            <person name="Lee H.-Y."/>
            <person name="Koo N."/>
            <person name="Hong Y."/>
            <person name="Kim R.W."/>
            <person name="Kang W.-H."/>
            <person name="Huh J.H."/>
            <person name="Kang B.-C."/>
            <person name="Yang T.-J."/>
            <person name="Lee Y.-H."/>
            <person name="Bennetzen J.L."/>
            <person name="Choi D."/>
        </authorList>
    </citation>
    <scope>NUCLEOTIDE SEQUENCE [LARGE SCALE GENOMIC DNA]</scope>
    <source>
        <strain evidence="6">cv. PBC81</strain>
    </source>
</reference>
<comment type="similarity">
    <text evidence="1">Belongs to the RLP family.</text>
</comment>
<protein>
    <submittedName>
        <fullName evidence="5">Uncharacterized protein</fullName>
    </submittedName>
</protein>
<keyword evidence="3" id="KW-0677">Repeat</keyword>
<dbReference type="PANTHER" id="PTHR48062:SF55">
    <property type="entry name" value="LEUCINE-RICH REPEAT-CONTAINING N-TERMINAL PLANT-TYPE DOMAIN-CONTAINING PROTEIN"/>
    <property type="match status" value="1"/>
</dbReference>
<evidence type="ECO:0000256" key="1">
    <source>
        <dbReference type="ARBA" id="ARBA00009592"/>
    </source>
</evidence>
<dbReference type="STRING" id="33114.A0A2G2WBX4"/>
<dbReference type="SUPFAM" id="SSF52058">
    <property type="entry name" value="L domain-like"/>
    <property type="match status" value="1"/>
</dbReference>
<dbReference type="InterPro" id="IPR001611">
    <property type="entry name" value="Leu-rich_rpt"/>
</dbReference>
<reference evidence="5 6" key="1">
    <citation type="journal article" date="2017" name="Genome Biol.">
        <title>New reference genome sequences of hot pepper reveal the massive evolution of plant disease-resistance genes by retroduplication.</title>
        <authorList>
            <person name="Kim S."/>
            <person name="Park J."/>
            <person name="Yeom S.I."/>
            <person name="Kim Y.M."/>
            <person name="Seo E."/>
            <person name="Kim K.T."/>
            <person name="Kim M.S."/>
            <person name="Lee J.M."/>
            <person name="Cheong K."/>
            <person name="Shin H.S."/>
            <person name="Kim S.B."/>
            <person name="Han K."/>
            <person name="Lee J."/>
            <person name="Park M."/>
            <person name="Lee H.A."/>
            <person name="Lee H.Y."/>
            <person name="Lee Y."/>
            <person name="Oh S."/>
            <person name="Lee J.H."/>
            <person name="Choi E."/>
            <person name="Choi E."/>
            <person name="Lee S.E."/>
            <person name="Jeon J."/>
            <person name="Kim H."/>
            <person name="Choi G."/>
            <person name="Song H."/>
            <person name="Lee J."/>
            <person name="Lee S.C."/>
            <person name="Kwon J.K."/>
            <person name="Lee H.Y."/>
            <person name="Koo N."/>
            <person name="Hong Y."/>
            <person name="Kim R.W."/>
            <person name="Kang W.H."/>
            <person name="Huh J.H."/>
            <person name="Kang B.C."/>
            <person name="Yang T.J."/>
            <person name="Lee Y.H."/>
            <person name="Bennetzen J.L."/>
            <person name="Choi D."/>
        </authorList>
    </citation>
    <scope>NUCLEOTIDE SEQUENCE [LARGE SCALE GENOMIC DNA]</scope>
    <source>
        <strain evidence="6">cv. PBC81</strain>
    </source>
</reference>
<sequence>MTTSGDVLDGAVKHKINSNADCHWYRKMHLVVGLSSLTELLKWWIEFEVTVGFEIERASCKSLEFANQDGPIPQKLSTGPLSTLDLSCNNFLGKIPVWLGNLRSLTSLEMSTNHFNGHIPPDYCRLEGLKSFEGDIMIDVQSLIASSIESSSKIFFLDRIVWVGAEFTTKYNSYSYEGSIVDDMSGIDLSYNYLRGAIPKELGKLTKLHGFNLSHNYITGMIQSKFSNLENFETLDLSYNNLIRRIPTQLLELTTPAVLRVAHNNLIGMTAQHIAQFATFNKSSYAGNPYVCGLPLHINCMENKLPMSPLGPADCCEEADNGFPDIKSFYISFLVAYANMVLVMVLAHCDTKMSVYQESQANTRVTR</sequence>
<dbReference type="FunFam" id="3.80.10.10:FF:000383">
    <property type="entry name" value="Leucine-rich repeat receptor protein kinase EMS1"/>
    <property type="match status" value="1"/>
</dbReference>
<dbReference type="Pfam" id="PF00560">
    <property type="entry name" value="LRR_1"/>
    <property type="match status" value="3"/>
</dbReference>
<dbReference type="OrthoDB" id="4691307at2759"/>
<dbReference type="PANTHER" id="PTHR48062">
    <property type="entry name" value="RECEPTOR-LIKE PROTEIN 14"/>
    <property type="match status" value="1"/>
</dbReference>
<comment type="caution">
    <text evidence="5">The sequence shown here is derived from an EMBL/GenBank/DDBJ whole genome shotgun (WGS) entry which is preliminary data.</text>
</comment>